<keyword evidence="9 15" id="KW-0460">Magnesium</keyword>
<feature type="binding site" evidence="15">
    <location>
        <position position="993"/>
    </location>
    <ligand>
        <name>Mg(2+)</name>
        <dbReference type="ChEBI" id="CHEBI:18420"/>
    </ligand>
</feature>
<keyword evidence="7 15" id="KW-0269">Exonuclease</keyword>
<dbReference type="GO" id="GO:0043138">
    <property type="term" value="F:3'-5' DNA helicase activity"/>
    <property type="evidence" value="ECO:0007669"/>
    <property type="project" value="UniProtKB-UniRule"/>
</dbReference>
<comment type="similarity">
    <text evidence="15">Belongs to the helicase family. UvrD subfamily.</text>
</comment>
<evidence type="ECO:0000259" key="18">
    <source>
        <dbReference type="PROSITE" id="PS51217"/>
    </source>
</evidence>
<dbReference type="InterPro" id="IPR000212">
    <property type="entry name" value="DNA_helicase_UvrD/REP"/>
</dbReference>
<dbReference type="GO" id="GO:0008854">
    <property type="term" value="F:exodeoxyribonuclease V activity"/>
    <property type="evidence" value="ECO:0007669"/>
    <property type="project" value="UniProtKB-EC"/>
</dbReference>
<dbReference type="Proteomes" id="UP000186553">
    <property type="component" value="Unassembled WGS sequence"/>
</dbReference>
<dbReference type="InterPro" id="IPR014017">
    <property type="entry name" value="DNA_helicase_UvrD-like_C"/>
</dbReference>
<feature type="domain" description="UvrD-like helicase C-terminal" evidence="18">
    <location>
        <begin position="489"/>
        <end position="780"/>
    </location>
</feature>
<accession>A0A1C3D082</accession>
<feature type="binding site" evidence="15">
    <location>
        <position position="1274"/>
    </location>
    <ligand>
        <name>Mg(2+)</name>
        <dbReference type="ChEBI" id="CHEBI:18420"/>
    </ligand>
</feature>
<evidence type="ECO:0000256" key="6">
    <source>
        <dbReference type="ARBA" id="ARBA00022806"/>
    </source>
</evidence>
<dbReference type="Gene3D" id="1.10.486.10">
    <property type="entry name" value="PCRA, domain 4"/>
    <property type="match status" value="1"/>
</dbReference>
<dbReference type="Gene3D" id="1.10.3170.10">
    <property type="entry name" value="Recbcd, chain B, domain 2"/>
    <property type="match status" value="1"/>
</dbReference>
<dbReference type="InterPro" id="IPR027417">
    <property type="entry name" value="P-loop_NTPase"/>
</dbReference>
<keyword evidence="5 15" id="KW-0378">Hydrolase</keyword>
<dbReference type="GO" id="GO:0005829">
    <property type="term" value="C:cytosol"/>
    <property type="evidence" value="ECO:0007669"/>
    <property type="project" value="TreeGrafter"/>
</dbReference>
<dbReference type="GO" id="GO:0005524">
    <property type="term" value="F:ATP binding"/>
    <property type="evidence" value="ECO:0007669"/>
    <property type="project" value="UniProtKB-UniRule"/>
</dbReference>
<evidence type="ECO:0000256" key="11">
    <source>
        <dbReference type="ARBA" id="ARBA00023204"/>
    </source>
</evidence>
<dbReference type="Gene3D" id="3.90.320.10">
    <property type="match status" value="2"/>
</dbReference>
<feature type="binding site" evidence="16">
    <location>
        <begin position="23"/>
        <end position="30"/>
    </location>
    <ligand>
        <name>ATP</name>
        <dbReference type="ChEBI" id="CHEBI:30616"/>
    </ligand>
</feature>
<comment type="subunit">
    <text evidence="15">Heterotrimer of RecB, RecC and RecD. All subunits contribute to DNA-binding. Interacts with RecA.</text>
</comment>
<dbReference type="Pfam" id="PF13361">
    <property type="entry name" value="UvrD_C"/>
    <property type="match status" value="1"/>
</dbReference>
<feature type="region of interest" description="Nuclease activity, interacts with RecD and RecA" evidence="15">
    <location>
        <begin position="925"/>
        <end position="1371"/>
    </location>
</feature>
<keyword evidence="1 15" id="KW-0540">Nuclease</keyword>
<dbReference type="STRING" id="1891224.BBP83_01185"/>
<dbReference type="EC" id="5.6.2.4" evidence="15"/>
<feature type="region of interest" description="DNA-binding and helicase activity, interacts with RecC" evidence="15">
    <location>
        <begin position="1"/>
        <end position="912"/>
    </location>
</feature>
<evidence type="ECO:0000256" key="5">
    <source>
        <dbReference type="ARBA" id="ARBA00022801"/>
    </source>
</evidence>
<dbReference type="RefSeq" id="WP_068885594.1">
    <property type="nucleotide sequence ID" value="NZ_CBCRUU010000003.1"/>
</dbReference>
<dbReference type="PANTHER" id="PTHR11070">
    <property type="entry name" value="UVRD / RECB / PCRA DNA HELICASE FAMILY MEMBER"/>
    <property type="match status" value="1"/>
</dbReference>
<dbReference type="GO" id="GO:0000287">
    <property type="term" value="F:magnesium ion binding"/>
    <property type="evidence" value="ECO:0007669"/>
    <property type="project" value="UniProtKB-UniRule"/>
</dbReference>
<comment type="cofactor">
    <cofactor evidence="15">
        <name>Mg(2+)</name>
        <dbReference type="ChEBI" id="CHEBI:18420"/>
    </cofactor>
    <text evidence="15">Binds 1 Mg(2+) ion per subunit.</text>
</comment>
<evidence type="ECO:0000256" key="4">
    <source>
        <dbReference type="ARBA" id="ARBA00022763"/>
    </source>
</evidence>
<name>A0A1C3D082_9GAMM</name>
<comment type="catalytic activity">
    <reaction evidence="14 15">
        <text>ATP + H2O = ADP + phosphate + H(+)</text>
        <dbReference type="Rhea" id="RHEA:13065"/>
        <dbReference type="ChEBI" id="CHEBI:15377"/>
        <dbReference type="ChEBI" id="CHEBI:15378"/>
        <dbReference type="ChEBI" id="CHEBI:30616"/>
        <dbReference type="ChEBI" id="CHEBI:43474"/>
        <dbReference type="ChEBI" id="CHEBI:456216"/>
        <dbReference type="EC" id="5.6.2.4"/>
    </reaction>
</comment>
<dbReference type="EMBL" id="MBDL01000001">
    <property type="protein sequence ID" value="ODA14455.1"/>
    <property type="molecule type" value="Genomic_DNA"/>
</dbReference>
<keyword evidence="10 15" id="KW-0238">DNA-binding</keyword>
<evidence type="ECO:0000313" key="19">
    <source>
        <dbReference type="EMBL" id="ODA14455.1"/>
    </source>
</evidence>
<dbReference type="PROSITE" id="PS51217">
    <property type="entry name" value="UVRD_HELICASE_CTER"/>
    <property type="match status" value="1"/>
</dbReference>
<dbReference type="InterPro" id="IPR014016">
    <property type="entry name" value="UvrD-like_ATP-bd"/>
</dbReference>
<dbReference type="OrthoDB" id="9810135at2"/>
<dbReference type="HAMAP" id="MF_01485">
    <property type="entry name" value="RecB"/>
    <property type="match status" value="1"/>
</dbReference>
<sequence length="1371" mass="157732">MQIKEIENPIGRMHFQGLHWIEASAGTGKTFTLSSLMVRVLLEKYLPRQVIATTFTRKAAAELKRRIRQRLYSILSLLETLRTELPSNIEARAKGEEDELVQVILERNASQIGYACERLQLVLDQLDELFVGTLDSFSQTLLREFAFESGKIERAEITNDDKAYVQQLVHDILREWTQTQPQEAVTCLLQRKQIKSVSRYAELMEKSLNFSSAKLNPVTQPEFSLVGIQQALDALQQVDLSNLHALEDFTPNGGYAKLLILPWSRHSVVDAIRQLPNLLERIQQYGPQILVNGQQPESFQQLQQFFKKDEPRSANGKKKIADAEVVALYQHPILSAFKNLLDQVQQASTHLNGLDTYLQYHIAQEVKNRLPQMLQSKGETTFSQQIRTLSEALQGEQGNQFAAFVHARYPLILVDEFQDTNLDQDTMLAQIWRHPTRLQNGCMIMVGDRKQAIYGFRGGDMLTFLKARDDVYRKQGQFYQLKKNFRSIAPLVEVVDALFQCQMDFGEDVVYVPITAGATHADLYDHKHINPTPLRWLQLEHKDQEAEQVAWQIQQLLYQSAQQQVYFAKTQTDTALASEQEALMDQDIAVLATSHSSLNAVQQVLLSLGIRVNRAAKRSVFGSVIAQDIGAILAAILSPYQEAKVKRALLGRLLGMQLNDLWSADSQTLDLSHYIAQFDHIRELWLTQGFLPAWHYCLNYFKIWERLVELHSRDNERDVVNLRHLTEILSDQSEQLQGAQHLFHWYLKQLQSPKSHDWELERPLTNAEGVKLMTIHQSKGLEFKVVFLLNADGSPKVDNSLIFSYEDVQTDVSAPSEKRRVIDIGGSNDQLKKQQHDERRYAEQHRLWYVALTRASHRIYAVFRTSEHKSLYSLPFWKGQGNSAFQHPNCAVEPLIAECPSPIPISDDQRLTLEALSLPTMRFYPRTNTSFTGLSQHLAYRQRSQDQLVMQAIAEDSAEDETDIDAMAALPAQDIAWIKQHFPKGTVAGTFLHSIYEQIDFQAPESWKIEILRRFKNDGPQLLIELRQKFQDSFAVWKTFTQAWKSTYIESTQVLYQTALQQFGPQINSHEQHKIVRGLFIGFNHALMQQFLQNETASAKWPQRFQDASHYQPEHFWQDLETFIPNFHQVDTQDLQQKFVQSATSLKNTTLFTPAIEVKMTRDYVDMGFGSLVENMQNEILYTLMTQWMHDVVHTPLHQDQVFCLSSLPKNSHLPEFPFHLALSDRPVPIHPIQRLFKQQGIQIEALNEANSARYLIGAIDLVYYDGQRYHIADYKSNFLGKTELHYAETEVKNNMSQSSYWLQAALYLVALHRYLQVHLQDYSIHQHLGGASYLYLRGMCKQFGSGAYHWQPQAAFILQLDEILGYLSAD</sequence>
<evidence type="ECO:0000256" key="3">
    <source>
        <dbReference type="ARBA" id="ARBA00022741"/>
    </source>
</evidence>
<dbReference type="InterPro" id="IPR011604">
    <property type="entry name" value="PDDEXK-like_dom_sf"/>
</dbReference>
<evidence type="ECO:0000256" key="7">
    <source>
        <dbReference type="ARBA" id="ARBA00022839"/>
    </source>
</evidence>
<dbReference type="GO" id="GO:0016887">
    <property type="term" value="F:ATP hydrolysis activity"/>
    <property type="evidence" value="ECO:0007669"/>
    <property type="project" value="RHEA"/>
</dbReference>
<feature type="domain" description="UvrD-like helicase ATP-binding" evidence="17">
    <location>
        <begin position="2"/>
        <end position="488"/>
    </location>
</feature>
<organism evidence="19 20">
    <name type="scientific">Acinetobacter celticus</name>
    <dbReference type="NCBI Taxonomy" id="1891224"/>
    <lineage>
        <taxon>Bacteria</taxon>
        <taxon>Pseudomonadati</taxon>
        <taxon>Pseudomonadota</taxon>
        <taxon>Gammaproteobacteria</taxon>
        <taxon>Moraxellales</taxon>
        <taxon>Moraxellaceae</taxon>
        <taxon>Acinetobacter</taxon>
    </lineage>
</organism>
<evidence type="ECO:0000259" key="17">
    <source>
        <dbReference type="PROSITE" id="PS51198"/>
    </source>
</evidence>
<comment type="catalytic activity">
    <reaction evidence="13 15">
        <text>Couples ATP hydrolysis with the unwinding of duplex DNA by translocating in the 3'-5' direction.</text>
        <dbReference type="EC" id="5.6.2.4"/>
    </reaction>
</comment>
<protein>
    <recommendedName>
        <fullName evidence="15">RecBCD enzyme subunit RecB</fullName>
        <ecNumber evidence="15">3.1.11.5</ecNumber>
        <ecNumber evidence="15">5.6.2.4</ecNumber>
    </recommendedName>
    <alternativeName>
        <fullName evidence="15">DNA 3'-5' helicase subunit RecB</fullName>
    </alternativeName>
    <alternativeName>
        <fullName evidence="15">Exonuclease V subunit RecB</fullName>
        <shortName evidence="15">ExoV subunit RecB</shortName>
    </alternativeName>
    <alternativeName>
        <fullName evidence="15">Helicase/nuclease RecBCD subunit RecB</fullName>
    </alternativeName>
</protein>
<dbReference type="GO" id="GO:0009338">
    <property type="term" value="C:exodeoxyribonuclease V complex"/>
    <property type="evidence" value="ECO:0007669"/>
    <property type="project" value="TreeGrafter"/>
</dbReference>
<dbReference type="InterPro" id="IPR011335">
    <property type="entry name" value="Restrct_endonuc-II-like"/>
</dbReference>
<evidence type="ECO:0000256" key="2">
    <source>
        <dbReference type="ARBA" id="ARBA00022723"/>
    </source>
</evidence>
<evidence type="ECO:0000256" key="1">
    <source>
        <dbReference type="ARBA" id="ARBA00022722"/>
    </source>
</evidence>
<keyword evidence="8 15" id="KW-0067">ATP-binding</keyword>
<keyword evidence="3 15" id="KW-0547">Nucleotide-binding</keyword>
<gene>
    <name evidence="15" type="primary">recB</name>
    <name evidence="19" type="ORF">BBP83_01185</name>
</gene>
<evidence type="ECO:0000256" key="10">
    <source>
        <dbReference type="ARBA" id="ARBA00023125"/>
    </source>
</evidence>
<comment type="caution">
    <text evidence="19">The sequence shown here is derived from an EMBL/GenBank/DDBJ whole genome shotgun (WGS) entry which is preliminary data.</text>
</comment>
<dbReference type="GO" id="GO:0003677">
    <property type="term" value="F:DNA binding"/>
    <property type="evidence" value="ECO:0007669"/>
    <property type="project" value="UniProtKB-UniRule"/>
</dbReference>
<feature type="binding site" evidence="15">
    <location>
        <position position="1261"/>
    </location>
    <ligand>
        <name>Mg(2+)</name>
        <dbReference type="ChEBI" id="CHEBI:18420"/>
    </ligand>
</feature>
<dbReference type="SUPFAM" id="SSF52540">
    <property type="entry name" value="P-loop containing nucleoside triphosphate hydrolases"/>
    <property type="match status" value="1"/>
</dbReference>
<dbReference type="Gene3D" id="3.40.50.300">
    <property type="entry name" value="P-loop containing nucleotide triphosphate hydrolases"/>
    <property type="match status" value="3"/>
</dbReference>
<keyword evidence="11 15" id="KW-0234">DNA repair</keyword>
<comment type="domain">
    <text evidence="15">The C-terminal domain has nuclease activity and interacts with RecD. It interacts with RecA, facilitating its loading onto ssDNA.</text>
</comment>
<dbReference type="PROSITE" id="PS51198">
    <property type="entry name" value="UVRD_HELICASE_ATP_BIND"/>
    <property type="match status" value="1"/>
</dbReference>
<feature type="active site" description="For nuclease activity" evidence="15">
    <location>
        <position position="1274"/>
    </location>
</feature>
<keyword evidence="6 15" id="KW-0347">Helicase</keyword>
<dbReference type="InterPro" id="IPR004586">
    <property type="entry name" value="RecB"/>
</dbReference>
<comment type="domain">
    <text evidence="15">The N-terminal DNA-binding domain is a ssDNA-dependent ATPase and has ATP-dependent 3'-5' helicase function. This domain interacts with RecC.</text>
</comment>
<evidence type="ECO:0000256" key="12">
    <source>
        <dbReference type="ARBA" id="ARBA00023235"/>
    </source>
</evidence>
<dbReference type="EC" id="3.1.11.5" evidence="15"/>
<keyword evidence="4 15" id="KW-0227">DNA damage</keyword>
<keyword evidence="12 15" id="KW-0413">Isomerase</keyword>
<comment type="function">
    <text evidence="15">A helicase/nuclease that prepares dsDNA breaks (DSB) for recombinational DNA repair. Binds to DSBs and unwinds DNA via a highly rapid and processive ATP-dependent bidirectional helicase activity. Unwinds dsDNA until it encounters a Chi (crossover hotspot instigator) sequence from the 3' direction. Cuts ssDNA a few nucleotides 3' to the Chi site. The properties and activities of the enzyme are changed at Chi. The Chi-altered holoenzyme produces a long 3'-ssDNA overhang and facilitates RecA-binding to the ssDNA for homologous DNA recombination and repair. Holoenzyme degrades any linearized DNA that is unable to undergo homologous recombination. In the holoenzyme this subunit contributes ATPase, 3'-5' helicase, exonuclease activity and loads RecA onto ssDNA.</text>
</comment>
<evidence type="ECO:0000256" key="9">
    <source>
        <dbReference type="ARBA" id="ARBA00022842"/>
    </source>
</evidence>
<comment type="catalytic activity">
    <reaction evidence="15">
        <text>Exonucleolytic cleavage (in the presence of ATP) in either 5'- to 3'- or 3'- to 5'-direction to yield 5'-phosphooligonucleotides.</text>
        <dbReference type="EC" id="3.1.11.5"/>
    </reaction>
</comment>
<keyword evidence="2 15" id="KW-0479">Metal-binding</keyword>
<evidence type="ECO:0000256" key="14">
    <source>
        <dbReference type="ARBA" id="ARBA00048988"/>
    </source>
</evidence>
<dbReference type="Pfam" id="PF00580">
    <property type="entry name" value="UvrD-helicase"/>
    <property type="match status" value="1"/>
</dbReference>
<dbReference type="PANTHER" id="PTHR11070:SF23">
    <property type="entry name" value="RECBCD ENZYME SUBUNIT RECB"/>
    <property type="match status" value="1"/>
</dbReference>
<comment type="miscellaneous">
    <text evidence="15">In the RecBCD complex, RecB has a slow 3'-5' helicase, an exonuclease activity and loads RecA onto ssDNA, RecD has a fast 5'-3' helicase activity, while RecC stimulates the ATPase and processivity of the RecB helicase and contributes to recognition of the Chi site.</text>
</comment>
<reference evidence="19 20" key="1">
    <citation type="submission" date="2016-07" db="EMBL/GenBank/DDBJ databases">
        <title>Acinetobacter sp. ANC 4603.</title>
        <authorList>
            <person name="Radolfova-Krizova L."/>
            <person name="Nemec A."/>
        </authorList>
    </citation>
    <scope>NUCLEOTIDE SEQUENCE [LARGE SCALE GENOMIC DNA]</scope>
    <source>
        <strain evidence="19 20">ANC 4603</strain>
    </source>
</reference>
<evidence type="ECO:0000256" key="8">
    <source>
        <dbReference type="ARBA" id="ARBA00022840"/>
    </source>
</evidence>
<evidence type="ECO:0000256" key="16">
    <source>
        <dbReference type="PROSITE-ProRule" id="PRU00560"/>
    </source>
</evidence>
<keyword evidence="20" id="KW-1185">Reference proteome</keyword>
<evidence type="ECO:0000256" key="13">
    <source>
        <dbReference type="ARBA" id="ARBA00034617"/>
    </source>
</evidence>
<evidence type="ECO:0000256" key="15">
    <source>
        <dbReference type="HAMAP-Rule" id="MF_01485"/>
    </source>
</evidence>
<evidence type="ECO:0000313" key="20">
    <source>
        <dbReference type="Proteomes" id="UP000186553"/>
    </source>
</evidence>
<proteinExistence type="inferred from homology"/>
<dbReference type="GO" id="GO:0000724">
    <property type="term" value="P:double-strand break repair via homologous recombination"/>
    <property type="evidence" value="ECO:0007669"/>
    <property type="project" value="UniProtKB-UniRule"/>
</dbReference>
<dbReference type="SUPFAM" id="SSF52980">
    <property type="entry name" value="Restriction endonuclease-like"/>
    <property type="match status" value="2"/>
</dbReference>
<dbReference type="CDD" id="cd22352">
    <property type="entry name" value="RecB_C-like"/>
    <property type="match status" value="1"/>
</dbReference>